<keyword evidence="3" id="KW-1185">Reference proteome</keyword>
<gene>
    <name evidence="2" type="ORF">NDU88_003557</name>
</gene>
<feature type="compositionally biased region" description="Gly residues" evidence="1">
    <location>
        <begin position="130"/>
        <end position="141"/>
    </location>
</feature>
<accession>A0AAV7L481</accession>
<name>A0AAV7L481_PLEWA</name>
<feature type="compositionally biased region" description="Polar residues" evidence="1">
    <location>
        <begin position="8"/>
        <end position="28"/>
    </location>
</feature>
<protein>
    <submittedName>
        <fullName evidence="2">Uncharacterized protein</fullName>
    </submittedName>
</protein>
<evidence type="ECO:0000313" key="3">
    <source>
        <dbReference type="Proteomes" id="UP001066276"/>
    </source>
</evidence>
<dbReference type="EMBL" id="JANPWB010000016">
    <property type="protein sequence ID" value="KAJ1083398.1"/>
    <property type="molecule type" value="Genomic_DNA"/>
</dbReference>
<sequence length="141" mass="14484">MAPVRGSPVSSPQSNRACGSTPLPSGTPTARRRVPRRSPVIKGHKVSPRPSIPGTPSARVGEGKARPVAQAAPLAAPRPRPSSWAEPCSSRGSGAGWPQPAPRSPEHPGEPRSVGKASRLPPSRPRGNFSGRGGGAQSEMS</sequence>
<evidence type="ECO:0000256" key="1">
    <source>
        <dbReference type="SAM" id="MobiDB-lite"/>
    </source>
</evidence>
<organism evidence="2 3">
    <name type="scientific">Pleurodeles waltl</name>
    <name type="common">Iberian ribbed newt</name>
    <dbReference type="NCBI Taxonomy" id="8319"/>
    <lineage>
        <taxon>Eukaryota</taxon>
        <taxon>Metazoa</taxon>
        <taxon>Chordata</taxon>
        <taxon>Craniata</taxon>
        <taxon>Vertebrata</taxon>
        <taxon>Euteleostomi</taxon>
        <taxon>Amphibia</taxon>
        <taxon>Batrachia</taxon>
        <taxon>Caudata</taxon>
        <taxon>Salamandroidea</taxon>
        <taxon>Salamandridae</taxon>
        <taxon>Pleurodelinae</taxon>
        <taxon>Pleurodeles</taxon>
    </lineage>
</organism>
<evidence type="ECO:0000313" key="2">
    <source>
        <dbReference type="EMBL" id="KAJ1083398.1"/>
    </source>
</evidence>
<comment type="caution">
    <text evidence="2">The sequence shown here is derived from an EMBL/GenBank/DDBJ whole genome shotgun (WGS) entry which is preliminary data.</text>
</comment>
<dbReference type="Proteomes" id="UP001066276">
    <property type="component" value="Chromosome 12"/>
</dbReference>
<dbReference type="AlphaFoldDB" id="A0AAV7L481"/>
<feature type="region of interest" description="Disordered" evidence="1">
    <location>
        <begin position="1"/>
        <end position="141"/>
    </location>
</feature>
<feature type="compositionally biased region" description="Low complexity" evidence="1">
    <location>
        <begin position="66"/>
        <end position="77"/>
    </location>
</feature>
<reference evidence="2" key="1">
    <citation type="journal article" date="2022" name="bioRxiv">
        <title>Sequencing and chromosome-scale assembly of the giantPleurodeles waltlgenome.</title>
        <authorList>
            <person name="Brown T."/>
            <person name="Elewa A."/>
            <person name="Iarovenko S."/>
            <person name="Subramanian E."/>
            <person name="Araus A.J."/>
            <person name="Petzold A."/>
            <person name="Susuki M."/>
            <person name="Suzuki K.-i.T."/>
            <person name="Hayashi T."/>
            <person name="Toyoda A."/>
            <person name="Oliveira C."/>
            <person name="Osipova E."/>
            <person name="Leigh N.D."/>
            <person name="Simon A."/>
            <person name="Yun M.H."/>
        </authorList>
    </citation>
    <scope>NUCLEOTIDE SEQUENCE</scope>
    <source>
        <strain evidence="2">20211129_DDA</strain>
        <tissue evidence="2">Liver</tissue>
    </source>
</reference>
<proteinExistence type="predicted"/>